<evidence type="ECO:0000256" key="1">
    <source>
        <dbReference type="ARBA" id="ARBA00022729"/>
    </source>
</evidence>
<proteinExistence type="predicted"/>
<evidence type="ECO:0000313" key="4">
    <source>
        <dbReference type="Proteomes" id="UP000198724"/>
    </source>
</evidence>
<name>A0A1I2YIQ3_9BACT</name>
<sequence length="214" mass="24063">MKKLLSLLLAVLMIASVAHAQQDPEAAKVLNAMSQKYRSMKAFKADFSQTMENPSANVKETMNGSVTVSGDKYRLGVSGQEVISDGKTMYTFLKDANEVTITETDEEAEAMAPSKIFDMYKKGYKYAHAGTETISGVKYDVIELAPEDRKNPIYKVRLYINQKDKTLRSWQMFRNNGNRYTYTISNFQANPTLAADAFTFNKAKYKGVSVVDLR</sequence>
<keyword evidence="4" id="KW-1185">Reference proteome</keyword>
<reference evidence="4" key="1">
    <citation type="submission" date="2016-10" db="EMBL/GenBank/DDBJ databases">
        <authorList>
            <person name="Varghese N."/>
            <person name="Submissions S."/>
        </authorList>
    </citation>
    <scope>NUCLEOTIDE SEQUENCE [LARGE SCALE GENOMIC DNA]</scope>
    <source>
        <strain evidence="4">LP51</strain>
    </source>
</reference>
<dbReference type="EMBL" id="FOOT01000008">
    <property type="protein sequence ID" value="SFH25492.1"/>
    <property type="molecule type" value="Genomic_DNA"/>
</dbReference>
<dbReference type="Gene3D" id="2.50.20.10">
    <property type="entry name" value="Lipoprotein localisation LolA/LolB/LppX"/>
    <property type="match status" value="1"/>
</dbReference>
<dbReference type="PANTHER" id="PTHR35869:SF1">
    <property type="entry name" value="OUTER-MEMBRANE LIPOPROTEIN CARRIER PROTEIN"/>
    <property type="match status" value="1"/>
</dbReference>
<protein>
    <submittedName>
        <fullName evidence="3">Outer membrane lipoprotein-sorting protein</fullName>
    </submittedName>
</protein>
<dbReference type="STRING" id="1436961.SAMN05421739_10899"/>
<evidence type="ECO:0000256" key="2">
    <source>
        <dbReference type="SAM" id="SignalP"/>
    </source>
</evidence>
<dbReference type="InterPro" id="IPR004564">
    <property type="entry name" value="OM_lipoprot_carrier_LolA-like"/>
</dbReference>
<gene>
    <name evidence="3" type="ORF">SAMN05421739_10899</name>
</gene>
<feature type="signal peptide" evidence="2">
    <location>
        <begin position="1"/>
        <end position="20"/>
    </location>
</feature>
<dbReference type="AlphaFoldDB" id="A0A1I2YIQ3"/>
<keyword evidence="1 2" id="KW-0732">Signal</keyword>
<evidence type="ECO:0000313" key="3">
    <source>
        <dbReference type="EMBL" id="SFH25492.1"/>
    </source>
</evidence>
<dbReference type="SUPFAM" id="SSF89392">
    <property type="entry name" value="Prokaryotic lipoproteins and lipoprotein localization factors"/>
    <property type="match status" value="1"/>
</dbReference>
<keyword evidence="3" id="KW-0449">Lipoprotein</keyword>
<dbReference type="InterPro" id="IPR029046">
    <property type="entry name" value="LolA/LolB/LppX"/>
</dbReference>
<dbReference type="PANTHER" id="PTHR35869">
    <property type="entry name" value="OUTER-MEMBRANE LIPOPROTEIN CARRIER PROTEIN"/>
    <property type="match status" value="1"/>
</dbReference>
<feature type="chain" id="PRO_5011664368" evidence="2">
    <location>
        <begin position="21"/>
        <end position="214"/>
    </location>
</feature>
<organism evidence="3 4">
    <name type="scientific">Pontibacter chinhatensis</name>
    <dbReference type="NCBI Taxonomy" id="1436961"/>
    <lineage>
        <taxon>Bacteria</taxon>
        <taxon>Pseudomonadati</taxon>
        <taxon>Bacteroidota</taxon>
        <taxon>Cytophagia</taxon>
        <taxon>Cytophagales</taxon>
        <taxon>Hymenobacteraceae</taxon>
        <taxon>Pontibacter</taxon>
    </lineage>
</organism>
<accession>A0A1I2YIQ3</accession>
<dbReference type="CDD" id="cd16325">
    <property type="entry name" value="LolA"/>
    <property type="match status" value="1"/>
</dbReference>
<dbReference type="RefSeq" id="WP_092104780.1">
    <property type="nucleotide sequence ID" value="NZ_FOOT01000008.1"/>
</dbReference>
<dbReference type="OrthoDB" id="9810685at2"/>
<dbReference type="Pfam" id="PF03548">
    <property type="entry name" value="LolA"/>
    <property type="match status" value="1"/>
</dbReference>
<dbReference type="Proteomes" id="UP000198724">
    <property type="component" value="Unassembled WGS sequence"/>
</dbReference>